<name>A0A9D1GGV7_9BACT</name>
<dbReference type="Gene3D" id="1.10.10.10">
    <property type="entry name" value="Winged helix-like DNA-binding domain superfamily/Winged helix DNA-binding domain"/>
    <property type="match status" value="1"/>
</dbReference>
<dbReference type="NCBIfam" id="TIGR00732">
    <property type="entry name" value="dprA"/>
    <property type="match status" value="1"/>
</dbReference>
<gene>
    <name evidence="4" type="primary">dprA</name>
    <name evidence="4" type="ORF">IAD06_07870</name>
</gene>
<dbReference type="InterPro" id="IPR036388">
    <property type="entry name" value="WH-like_DNA-bd_sf"/>
</dbReference>
<evidence type="ECO:0000313" key="4">
    <source>
        <dbReference type="EMBL" id="HIT39934.1"/>
    </source>
</evidence>
<dbReference type="PANTHER" id="PTHR43022">
    <property type="entry name" value="PROTEIN SMF"/>
    <property type="match status" value="1"/>
</dbReference>
<dbReference type="Gene3D" id="3.40.50.450">
    <property type="match status" value="1"/>
</dbReference>
<dbReference type="InterPro" id="IPR041614">
    <property type="entry name" value="DprA_WH"/>
</dbReference>
<dbReference type="SUPFAM" id="SSF102405">
    <property type="entry name" value="MCP/YpsA-like"/>
    <property type="match status" value="1"/>
</dbReference>
<reference evidence="4" key="1">
    <citation type="submission" date="2020-10" db="EMBL/GenBank/DDBJ databases">
        <authorList>
            <person name="Gilroy R."/>
        </authorList>
    </citation>
    <scope>NUCLEOTIDE SEQUENCE</scope>
    <source>
        <strain evidence="4">21143</strain>
    </source>
</reference>
<dbReference type="InterPro" id="IPR003488">
    <property type="entry name" value="DprA"/>
</dbReference>
<dbReference type="Pfam" id="PF02481">
    <property type="entry name" value="DNA_processg_A"/>
    <property type="match status" value="1"/>
</dbReference>
<evidence type="ECO:0000256" key="1">
    <source>
        <dbReference type="ARBA" id="ARBA00006525"/>
    </source>
</evidence>
<dbReference type="PANTHER" id="PTHR43022:SF1">
    <property type="entry name" value="PROTEIN SMF"/>
    <property type="match status" value="1"/>
</dbReference>
<evidence type="ECO:0000259" key="2">
    <source>
        <dbReference type="Pfam" id="PF02481"/>
    </source>
</evidence>
<sequence length="356" mass="39155">MKGMSRQVAEKLLLSCGDLDTLFNESAESWREILGITAPLFDETSREKALSAADAEMAFIEKSGITPLFFTDMDYPARLHECPDAPVMLYFKGNGNLNPHHILSIVGTRKATRYGRDFCADLLGQLSQSVPGLTIVSGMAYGIDICAHREALKNNLPTIGVLAHGLHTLYPSVHRVTAREAEQNGGLLTEYTTQQPILKINFVARNRIVAGMTEATLVIESPEKGGALITAHLARDYNREVFALPGNINQECSIGCNRLIRDNVAALVTSAKDIIETMGWETATRSDVKQQPSLFPEISEKESVLLQILHERGEMQINQLTVATNLPTGEILSTLLEMEFKGLVRTLPGGMFRTTK</sequence>
<comment type="caution">
    <text evidence="4">The sequence shown here is derived from an EMBL/GenBank/DDBJ whole genome shotgun (WGS) entry which is preliminary data.</text>
</comment>
<evidence type="ECO:0000259" key="3">
    <source>
        <dbReference type="Pfam" id="PF17782"/>
    </source>
</evidence>
<dbReference type="AlphaFoldDB" id="A0A9D1GGV7"/>
<dbReference type="EMBL" id="DVKT01000060">
    <property type="protein sequence ID" value="HIT39934.1"/>
    <property type="molecule type" value="Genomic_DNA"/>
</dbReference>
<organism evidence="4 5">
    <name type="scientific">Candidatus Caccoplasma intestinavium</name>
    <dbReference type="NCBI Taxonomy" id="2840716"/>
    <lineage>
        <taxon>Bacteria</taxon>
        <taxon>Pseudomonadati</taxon>
        <taxon>Bacteroidota</taxon>
        <taxon>Bacteroidia</taxon>
        <taxon>Bacteroidales</taxon>
        <taxon>Bacteroidaceae</taxon>
        <taxon>Bacteroidaceae incertae sedis</taxon>
        <taxon>Candidatus Caccoplasma</taxon>
    </lineage>
</organism>
<protein>
    <submittedName>
        <fullName evidence="4">DNA-protecting protein DprA</fullName>
    </submittedName>
</protein>
<evidence type="ECO:0000313" key="5">
    <source>
        <dbReference type="Proteomes" id="UP000886722"/>
    </source>
</evidence>
<reference evidence="4" key="2">
    <citation type="journal article" date="2021" name="PeerJ">
        <title>Extensive microbial diversity within the chicken gut microbiome revealed by metagenomics and culture.</title>
        <authorList>
            <person name="Gilroy R."/>
            <person name="Ravi A."/>
            <person name="Getino M."/>
            <person name="Pursley I."/>
            <person name="Horton D.L."/>
            <person name="Alikhan N.F."/>
            <person name="Baker D."/>
            <person name="Gharbi K."/>
            <person name="Hall N."/>
            <person name="Watson M."/>
            <person name="Adriaenssens E.M."/>
            <person name="Foster-Nyarko E."/>
            <person name="Jarju S."/>
            <person name="Secka A."/>
            <person name="Antonio M."/>
            <person name="Oren A."/>
            <person name="Chaudhuri R.R."/>
            <person name="La Ragione R."/>
            <person name="Hildebrand F."/>
            <person name="Pallen M.J."/>
        </authorList>
    </citation>
    <scope>NUCLEOTIDE SEQUENCE</scope>
    <source>
        <strain evidence="4">21143</strain>
    </source>
</reference>
<dbReference type="InterPro" id="IPR057666">
    <property type="entry name" value="DrpA_SLOG"/>
</dbReference>
<feature type="domain" description="Smf/DprA SLOG" evidence="2">
    <location>
        <begin position="68"/>
        <end position="278"/>
    </location>
</feature>
<dbReference type="Proteomes" id="UP000886722">
    <property type="component" value="Unassembled WGS sequence"/>
</dbReference>
<dbReference type="GO" id="GO:0009294">
    <property type="term" value="P:DNA-mediated transformation"/>
    <property type="evidence" value="ECO:0007669"/>
    <property type="project" value="InterPro"/>
</dbReference>
<dbReference type="Pfam" id="PF17782">
    <property type="entry name" value="WHD_DprA"/>
    <property type="match status" value="1"/>
</dbReference>
<comment type="similarity">
    <text evidence="1">Belongs to the DprA/Smf family.</text>
</comment>
<accession>A0A9D1GGV7</accession>
<proteinExistence type="inferred from homology"/>
<feature type="domain" description="DprA winged helix" evidence="3">
    <location>
        <begin position="299"/>
        <end position="350"/>
    </location>
</feature>